<dbReference type="SUPFAM" id="SSF48179">
    <property type="entry name" value="6-phosphogluconate dehydrogenase C-terminal domain-like"/>
    <property type="match status" value="1"/>
</dbReference>
<keyword evidence="7" id="KW-0521">NADP</keyword>
<dbReference type="InterPro" id="IPR013332">
    <property type="entry name" value="KPR_N"/>
</dbReference>
<dbReference type="FunFam" id="3.40.50.720:FF:000307">
    <property type="entry name" value="2-dehydropantoate 2-reductase"/>
    <property type="match status" value="1"/>
</dbReference>
<dbReference type="PANTHER" id="PTHR21708:SF45">
    <property type="entry name" value="2-DEHYDROPANTOATE 2-REDUCTASE"/>
    <property type="match status" value="1"/>
</dbReference>
<dbReference type="GO" id="GO:0015940">
    <property type="term" value="P:pantothenate biosynthetic process"/>
    <property type="evidence" value="ECO:0007669"/>
    <property type="project" value="UniProtKB-KW"/>
</dbReference>
<dbReference type="GO" id="GO:0008677">
    <property type="term" value="F:2-dehydropantoate 2-reductase activity"/>
    <property type="evidence" value="ECO:0007669"/>
    <property type="project" value="UniProtKB-EC"/>
</dbReference>
<dbReference type="InterPro" id="IPR013328">
    <property type="entry name" value="6PGD_dom2"/>
</dbReference>
<dbReference type="InterPro" id="IPR051402">
    <property type="entry name" value="KPR-Related"/>
</dbReference>
<evidence type="ECO:0000256" key="10">
    <source>
        <dbReference type="ARBA" id="ARBA00048793"/>
    </source>
</evidence>
<dbReference type="NCBIfam" id="NF005089">
    <property type="entry name" value="PRK06522.1-4"/>
    <property type="match status" value="1"/>
</dbReference>
<comment type="pathway">
    <text evidence="2">Cofactor biosynthesis; (R)-pantothenate biosynthesis; (R)-pantoate from 3-methyl-2-oxobutanoate: step 2/2.</text>
</comment>
<evidence type="ECO:0000256" key="8">
    <source>
        <dbReference type="ARBA" id="ARBA00023002"/>
    </source>
</evidence>
<dbReference type="EC" id="1.1.1.169" evidence="4"/>
<protein>
    <recommendedName>
        <fullName evidence="5">2-dehydropantoate 2-reductase</fullName>
        <ecNumber evidence="4">1.1.1.169</ecNumber>
    </recommendedName>
    <alternativeName>
        <fullName evidence="9">Ketopantoate reductase</fullName>
    </alternativeName>
</protein>
<dbReference type="Gene3D" id="3.40.50.720">
    <property type="entry name" value="NAD(P)-binding Rossmann-like Domain"/>
    <property type="match status" value="1"/>
</dbReference>
<dbReference type="PANTHER" id="PTHR21708">
    <property type="entry name" value="PROBABLE 2-DEHYDROPANTOATE 2-REDUCTASE"/>
    <property type="match status" value="1"/>
</dbReference>
<sequence length="324" mass="33950">MKAVIYGAGAIGGWMGVKLAQAGHEIGVVARGATLAALREQGLRLIEGGETQTVRVRAAEDPAELGVQDLVVVAVKGPAMASVAAHIAPLLGPQTLVLTAMNGVPWWFCDGLGGDFAGKRLKSVDPDGAIAAAIPGEQTVGCVVHASCLVEAPGVIRHHQGNGLIVGEAAGRPSERVKALTEALVAAGFNASMSDQIQRDVWYKLWGNMTMNPISAMTGATTDRILSDELVRNFVTSIMLEAKEIGARFGIPIDQAPQDRHAVTLKLGAMKTSMLQDVEARKPVELDALVSAVRELGQLTGVQTPYTDALLGLARLHASTLGLY</sequence>
<dbReference type="InterPro" id="IPR036291">
    <property type="entry name" value="NAD(P)-bd_dom_sf"/>
</dbReference>
<comment type="function">
    <text evidence="1">Catalyzes the NADPH-dependent reduction of ketopantoate into pantoic acid.</text>
</comment>
<dbReference type="Pfam" id="PF02558">
    <property type="entry name" value="ApbA"/>
    <property type="match status" value="1"/>
</dbReference>
<comment type="catalytic activity">
    <reaction evidence="10">
        <text>(R)-pantoate + NADP(+) = 2-dehydropantoate + NADPH + H(+)</text>
        <dbReference type="Rhea" id="RHEA:16233"/>
        <dbReference type="ChEBI" id="CHEBI:11561"/>
        <dbReference type="ChEBI" id="CHEBI:15378"/>
        <dbReference type="ChEBI" id="CHEBI:15980"/>
        <dbReference type="ChEBI" id="CHEBI:57783"/>
        <dbReference type="ChEBI" id="CHEBI:58349"/>
        <dbReference type="EC" id="1.1.1.169"/>
    </reaction>
</comment>
<evidence type="ECO:0000256" key="5">
    <source>
        <dbReference type="ARBA" id="ARBA00019465"/>
    </source>
</evidence>
<evidence type="ECO:0000256" key="9">
    <source>
        <dbReference type="ARBA" id="ARBA00032024"/>
    </source>
</evidence>
<dbReference type="EMBL" id="JAURTK010000003">
    <property type="protein sequence ID" value="MDP9647069.1"/>
    <property type="molecule type" value="Genomic_DNA"/>
</dbReference>
<evidence type="ECO:0000256" key="2">
    <source>
        <dbReference type="ARBA" id="ARBA00004994"/>
    </source>
</evidence>
<feature type="domain" description="Ketopantoate reductase C-terminal" evidence="12">
    <location>
        <begin position="197"/>
        <end position="316"/>
    </location>
</feature>
<evidence type="ECO:0000256" key="1">
    <source>
        <dbReference type="ARBA" id="ARBA00002919"/>
    </source>
</evidence>
<reference evidence="13" key="1">
    <citation type="submission" date="2023-07" db="EMBL/GenBank/DDBJ databases">
        <title>Sorghum-associated microbial communities from plants grown in Nebraska, USA.</title>
        <authorList>
            <person name="Schachtman D."/>
        </authorList>
    </citation>
    <scope>NUCLEOTIDE SEQUENCE</scope>
    <source>
        <strain evidence="13">DS1061</strain>
    </source>
</reference>
<dbReference type="GO" id="GO:0005737">
    <property type="term" value="C:cytoplasm"/>
    <property type="evidence" value="ECO:0007669"/>
    <property type="project" value="TreeGrafter"/>
</dbReference>
<organism evidence="13 14">
    <name type="scientific">Paraburkholderia caledonica</name>
    <dbReference type="NCBI Taxonomy" id="134536"/>
    <lineage>
        <taxon>Bacteria</taxon>
        <taxon>Pseudomonadati</taxon>
        <taxon>Pseudomonadota</taxon>
        <taxon>Betaproteobacteria</taxon>
        <taxon>Burkholderiales</taxon>
        <taxon>Burkholderiaceae</taxon>
        <taxon>Paraburkholderia</taxon>
    </lineage>
</organism>
<dbReference type="FunFam" id="1.10.1040.10:FF:000017">
    <property type="entry name" value="2-dehydropantoate 2-reductase"/>
    <property type="match status" value="1"/>
</dbReference>
<evidence type="ECO:0000256" key="7">
    <source>
        <dbReference type="ARBA" id="ARBA00022857"/>
    </source>
</evidence>
<dbReference type="InterPro" id="IPR008927">
    <property type="entry name" value="6-PGluconate_DH-like_C_sf"/>
</dbReference>
<dbReference type="AlphaFoldDB" id="A0AB73ID36"/>
<evidence type="ECO:0000313" key="13">
    <source>
        <dbReference type="EMBL" id="MDP9647069.1"/>
    </source>
</evidence>
<proteinExistence type="inferred from homology"/>
<dbReference type="Pfam" id="PF08546">
    <property type="entry name" value="ApbA_C"/>
    <property type="match status" value="1"/>
</dbReference>
<gene>
    <name evidence="13" type="ORF">J2793_002515</name>
</gene>
<dbReference type="RefSeq" id="WP_392393543.1">
    <property type="nucleotide sequence ID" value="NZ_JAURTK010000003.1"/>
</dbReference>
<comment type="similarity">
    <text evidence="3">Belongs to the ketopantoate reductase family.</text>
</comment>
<keyword evidence="8 13" id="KW-0560">Oxidoreductase</keyword>
<dbReference type="InterPro" id="IPR013752">
    <property type="entry name" value="KPA_reductase"/>
</dbReference>
<evidence type="ECO:0000256" key="6">
    <source>
        <dbReference type="ARBA" id="ARBA00022655"/>
    </source>
</evidence>
<dbReference type="Proteomes" id="UP001229486">
    <property type="component" value="Unassembled WGS sequence"/>
</dbReference>
<evidence type="ECO:0000259" key="12">
    <source>
        <dbReference type="Pfam" id="PF08546"/>
    </source>
</evidence>
<comment type="caution">
    <text evidence="13">The sequence shown here is derived from an EMBL/GenBank/DDBJ whole genome shotgun (WGS) entry which is preliminary data.</text>
</comment>
<feature type="domain" description="Ketopantoate reductase N-terminal" evidence="11">
    <location>
        <begin position="4"/>
        <end position="169"/>
    </location>
</feature>
<accession>A0AB73ID36</accession>
<evidence type="ECO:0000313" key="14">
    <source>
        <dbReference type="Proteomes" id="UP001229486"/>
    </source>
</evidence>
<dbReference type="SUPFAM" id="SSF51735">
    <property type="entry name" value="NAD(P)-binding Rossmann-fold domains"/>
    <property type="match status" value="1"/>
</dbReference>
<evidence type="ECO:0000256" key="4">
    <source>
        <dbReference type="ARBA" id="ARBA00013014"/>
    </source>
</evidence>
<dbReference type="Gene3D" id="1.10.1040.10">
    <property type="entry name" value="N-(1-d-carboxylethyl)-l-norvaline Dehydrogenase, domain 2"/>
    <property type="match status" value="1"/>
</dbReference>
<name>A0AB73ID36_9BURK</name>
<keyword evidence="6" id="KW-0566">Pantothenate biosynthesis</keyword>
<evidence type="ECO:0000259" key="11">
    <source>
        <dbReference type="Pfam" id="PF02558"/>
    </source>
</evidence>
<evidence type="ECO:0000256" key="3">
    <source>
        <dbReference type="ARBA" id="ARBA00007870"/>
    </source>
</evidence>